<dbReference type="InterPro" id="IPR012944">
    <property type="entry name" value="SusD_RagB_dom"/>
</dbReference>
<dbReference type="InterPro" id="IPR033985">
    <property type="entry name" value="SusD-like_N"/>
</dbReference>
<evidence type="ECO:0000313" key="10">
    <source>
        <dbReference type="Proteomes" id="UP001220610"/>
    </source>
</evidence>
<feature type="domain" description="SusD-like N-terminal" evidence="8">
    <location>
        <begin position="99"/>
        <end position="220"/>
    </location>
</feature>
<name>A0AAJ5WPU9_9BACT</name>
<dbReference type="Gene3D" id="1.25.40.390">
    <property type="match status" value="1"/>
</dbReference>
<dbReference type="Pfam" id="PF07980">
    <property type="entry name" value="SusD_RagB"/>
    <property type="match status" value="1"/>
</dbReference>
<sequence length="496" mass="55411">MNAKLLMMRSTKIFLSLLLLMHAVSCTKDLVPKDYAEINPAIFPKSADDIEAMVNACYYPLRGAWSNGIFSTSERGVMFLADAATEILFGKYGDQNLASLHNYRPTDVGFTRYYDEFYNKISLMTLTIDAIENSTVSAELKRKAIAEVRCARGLLAYTLFDLYGPLVVAPLDILKTPLKEQPLSRLTNAEMVKFISDDLEAAAENLPGPAEAQYGRFSKALAKMINIRLQLHEKNWGRVTELCNDIIGYNYFRLTADYKSMWDLDGAKASNEVIWAVPCDYAGTSENQWQLMVLPADFAPKGGYGTISSTWWFYDRFEAGDKRKEMLIAEYTGTGGTVYNRSSPGAILDKGPIPLKINADADRTTGLTTVDIIMYRYADVLLSKAEALANSSGTPSQEAMDLVNLVRDRAGLEDKLLANYASLTAFNDLILLERSHEFWCENGQYRADLIRHDKFVSRCVEVNQSQFTGPNKVVYPFSLTTVAEGKGAFIQNNGYN</sequence>
<dbReference type="Proteomes" id="UP001220610">
    <property type="component" value="Chromosome"/>
</dbReference>
<keyword evidence="4" id="KW-0472">Membrane</keyword>
<proteinExistence type="inferred from homology"/>
<dbReference type="InterPro" id="IPR011990">
    <property type="entry name" value="TPR-like_helical_dom_sf"/>
</dbReference>
<feature type="chain" id="PRO_5042489554" evidence="6">
    <location>
        <begin position="28"/>
        <end position="496"/>
    </location>
</feature>
<feature type="signal peptide" evidence="6">
    <location>
        <begin position="1"/>
        <end position="27"/>
    </location>
</feature>
<evidence type="ECO:0000256" key="2">
    <source>
        <dbReference type="ARBA" id="ARBA00006275"/>
    </source>
</evidence>
<dbReference type="EMBL" id="CP119311">
    <property type="protein sequence ID" value="WEK34726.1"/>
    <property type="molecule type" value="Genomic_DNA"/>
</dbReference>
<accession>A0AAJ5WPU9</accession>
<dbReference type="AlphaFoldDB" id="A0AAJ5WPU9"/>
<gene>
    <name evidence="9" type="ORF">P0Y53_19745</name>
</gene>
<evidence type="ECO:0000256" key="6">
    <source>
        <dbReference type="SAM" id="SignalP"/>
    </source>
</evidence>
<evidence type="ECO:0000256" key="5">
    <source>
        <dbReference type="ARBA" id="ARBA00023237"/>
    </source>
</evidence>
<reference evidence="9" key="1">
    <citation type="submission" date="2023-03" db="EMBL/GenBank/DDBJ databases">
        <title>Andean soil-derived lignocellulolytic bacterial consortium as a source of novel taxa and putative plastic-active enzymes.</title>
        <authorList>
            <person name="Diaz-Garcia L."/>
            <person name="Chuvochina M."/>
            <person name="Feuerriegel G."/>
            <person name="Bunk B."/>
            <person name="Sproer C."/>
            <person name="Streit W.R."/>
            <person name="Rodriguez L.M."/>
            <person name="Overmann J."/>
            <person name="Jimenez D.J."/>
        </authorList>
    </citation>
    <scope>NUCLEOTIDE SEQUENCE</scope>
    <source>
        <strain evidence="9">MAG 7</strain>
    </source>
</reference>
<comment type="subcellular location">
    <subcellularLocation>
        <location evidence="1">Cell outer membrane</location>
    </subcellularLocation>
</comment>
<dbReference type="GO" id="GO:0009279">
    <property type="term" value="C:cell outer membrane"/>
    <property type="evidence" value="ECO:0007669"/>
    <property type="project" value="UniProtKB-SubCell"/>
</dbReference>
<evidence type="ECO:0000256" key="1">
    <source>
        <dbReference type="ARBA" id="ARBA00004442"/>
    </source>
</evidence>
<evidence type="ECO:0000256" key="3">
    <source>
        <dbReference type="ARBA" id="ARBA00022729"/>
    </source>
</evidence>
<evidence type="ECO:0000259" key="8">
    <source>
        <dbReference type="Pfam" id="PF14322"/>
    </source>
</evidence>
<keyword evidence="5" id="KW-0998">Cell outer membrane</keyword>
<dbReference type="SUPFAM" id="SSF48452">
    <property type="entry name" value="TPR-like"/>
    <property type="match status" value="1"/>
</dbReference>
<evidence type="ECO:0000256" key="4">
    <source>
        <dbReference type="ARBA" id="ARBA00023136"/>
    </source>
</evidence>
<dbReference type="Pfam" id="PF14322">
    <property type="entry name" value="SusD-like_3"/>
    <property type="match status" value="1"/>
</dbReference>
<evidence type="ECO:0000259" key="7">
    <source>
        <dbReference type="Pfam" id="PF07980"/>
    </source>
</evidence>
<protein>
    <submittedName>
        <fullName evidence="9">RagB/SusD family nutrient uptake outer membrane protein</fullName>
    </submittedName>
</protein>
<organism evidence="9 10">
    <name type="scientific">Candidatus Pseudobacter hemicellulosilyticus</name>
    <dbReference type="NCBI Taxonomy" id="3121375"/>
    <lineage>
        <taxon>Bacteria</taxon>
        <taxon>Pseudomonadati</taxon>
        <taxon>Bacteroidota</taxon>
        <taxon>Chitinophagia</taxon>
        <taxon>Chitinophagales</taxon>
        <taxon>Chitinophagaceae</taxon>
        <taxon>Pseudobacter</taxon>
    </lineage>
</organism>
<comment type="similarity">
    <text evidence="2">Belongs to the SusD family.</text>
</comment>
<evidence type="ECO:0000313" key="9">
    <source>
        <dbReference type="EMBL" id="WEK34726.1"/>
    </source>
</evidence>
<feature type="domain" description="RagB/SusD" evidence="7">
    <location>
        <begin position="338"/>
        <end position="454"/>
    </location>
</feature>
<keyword evidence="3 6" id="KW-0732">Signal</keyword>